<comment type="pathway">
    <text evidence="2">Protein modification; protein ubiquitination.</text>
</comment>
<dbReference type="InterPro" id="IPR003131">
    <property type="entry name" value="T1-type_BTB"/>
</dbReference>
<dbReference type="CDD" id="cd18368">
    <property type="entry name" value="BTB_POZ_KCTD9"/>
    <property type="match status" value="1"/>
</dbReference>
<dbReference type="AlphaFoldDB" id="A0A8T2PTT6"/>
<dbReference type="InterPro" id="IPR036572">
    <property type="entry name" value="Doublecortin_dom_sf"/>
</dbReference>
<dbReference type="GO" id="GO:0005524">
    <property type="term" value="F:ATP binding"/>
    <property type="evidence" value="ECO:0007669"/>
    <property type="project" value="UniProtKB-KW"/>
</dbReference>
<keyword evidence="5" id="KW-0677">Repeat</keyword>
<dbReference type="EMBL" id="JAFBMS010000002">
    <property type="protein sequence ID" value="KAG9354753.1"/>
    <property type="molecule type" value="Genomic_DNA"/>
</dbReference>
<dbReference type="Gene3D" id="3.30.420.40">
    <property type="match status" value="2"/>
</dbReference>
<dbReference type="FunFam" id="2.160.20.80:FF:000002">
    <property type="entry name" value="Potassium channel tetramerization domain-containing 9a"/>
    <property type="match status" value="1"/>
</dbReference>
<evidence type="ECO:0000256" key="4">
    <source>
        <dbReference type="ARBA" id="ARBA00022553"/>
    </source>
</evidence>
<evidence type="ECO:0000256" key="1">
    <source>
        <dbReference type="ARBA" id="ARBA00004245"/>
    </source>
</evidence>
<dbReference type="SUPFAM" id="SSF141571">
    <property type="entry name" value="Pentapeptide repeat-like"/>
    <property type="match status" value="1"/>
</dbReference>
<evidence type="ECO:0000256" key="11">
    <source>
        <dbReference type="ARBA" id="ARBA00053523"/>
    </source>
</evidence>
<feature type="domain" description="KHA" evidence="14">
    <location>
        <begin position="405"/>
        <end position="484"/>
    </location>
</feature>
<dbReference type="Pfam" id="PF00022">
    <property type="entry name" value="Actin"/>
    <property type="match status" value="1"/>
</dbReference>
<dbReference type="SMART" id="SM00268">
    <property type="entry name" value="ACTIN"/>
    <property type="match status" value="1"/>
</dbReference>
<comment type="function">
    <text evidence="11">Substrate-specific adapter of a BCR (BTB-CUL3-RBX1) E3 ubiquitin-protein ligase complex, which mediates the ubiquitination of target proteins, leading to their degradation by the proteasome.</text>
</comment>
<comment type="similarity">
    <text evidence="10">Belongs to the actin family. ARP1 subfamily.</text>
</comment>
<dbReference type="InterPro" id="IPR043129">
    <property type="entry name" value="ATPase_NBD"/>
</dbReference>
<dbReference type="SUPFAM" id="SSF53067">
    <property type="entry name" value="Actin-like ATPase domain"/>
    <property type="match status" value="2"/>
</dbReference>
<keyword evidence="16" id="KW-1185">Reference proteome</keyword>
<evidence type="ECO:0000313" key="16">
    <source>
        <dbReference type="Proteomes" id="UP000824540"/>
    </source>
</evidence>
<evidence type="ECO:0000313" key="15">
    <source>
        <dbReference type="EMBL" id="KAG9354753.1"/>
    </source>
</evidence>
<organism evidence="15 16">
    <name type="scientific">Albula glossodonta</name>
    <name type="common">roundjaw bonefish</name>
    <dbReference type="NCBI Taxonomy" id="121402"/>
    <lineage>
        <taxon>Eukaryota</taxon>
        <taxon>Metazoa</taxon>
        <taxon>Chordata</taxon>
        <taxon>Craniata</taxon>
        <taxon>Vertebrata</taxon>
        <taxon>Euteleostomi</taxon>
        <taxon>Actinopterygii</taxon>
        <taxon>Neopterygii</taxon>
        <taxon>Teleostei</taxon>
        <taxon>Albuliformes</taxon>
        <taxon>Albulidae</taxon>
        <taxon>Albula</taxon>
    </lineage>
</organism>
<keyword evidence="9" id="KW-0206">Cytoskeleton</keyword>
<dbReference type="InterPro" id="IPR021789">
    <property type="entry name" value="KHA_dom"/>
</dbReference>
<dbReference type="Gene3D" id="2.160.20.80">
    <property type="entry name" value="E3 ubiquitin-protein ligase SopA"/>
    <property type="match status" value="1"/>
</dbReference>
<dbReference type="SUPFAM" id="SSF89837">
    <property type="entry name" value="Doublecortin (DC)"/>
    <property type="match status" value="1"/>
</dbReference>
<evidence type="ECO:0000256" key="5">
    <source>
        <dbReference type="ARBA" id="ARBA00022737"/>
    </source>
</evidence>
<dbReference type="Pfam" id="PF02214">
    <property type="entry name" value="BTB_2"/>
    <property type="match status" value="1"/>
</dbReference>
<dbReference type="Gene3D" id="3.90.640.10">
    <property type="entry name" value="Actin, Chain A, domain 4"/>
    <property type="match status" value="1"/>
</dbReference>
<comment type="caution">
    <text evidence="15">The sequence shown here is derived from an EMBL/GenBank/DDBJ whole genome shotgun (WGS) entry which is preliminary data.</text>
</comment>
<dbReference type="PANTHER" id="PTHR11937">
    <property type="entry name" value="ACTIN"/>
    <property type="match status" value="1"/>
</dbReference>
<dbReference type="Pfam" id="PF11834">
    <property type="entry name" value="KHA"/>
    <property type="match status" value="1"/>
</dbReference>
<evidence type="ECO:0000256" key="10">
    <source>
        <dbReference type="ARBA" id="ARBA00038483"/>
    </source>
</evidence>
<dbReference type="Pfam" id="PF00805">
    <property type="entry name" value="Pentapeptide"/>
    <property type="match status" value="2"/>
</dbReference>
<dbReference type="CDD" id="cd10216">
    <property type="entry name" value="ASKHA_NBD_Arp1"/>
    <property type="match status" value="1"/>
</dbReference>
<keyword evidence="4" id="KW-0597">Phosphoprotein</keyword>
<dbReference type="GO" id="GO:0035556">
    <property type="term" value="P:intracellular signal transduction"/>
    <property type="evidence" value="ECO:0007669"/>
    <property type="project" value="InterPro"/>
</dbReference>
<reference evidence="15" key="1">
    <citation type="thesis" date="2021" institute="BYU ScholarsArchive" country="Provo, UT, USA">
        <title>Applications of and Algorithms for Genome Assembly and Genomic Analyses with an Emphasis on Marine Teleosts.</title>
        <authorList>
            <person name="Pickett B.D."/>
        </authorList>
    </citation>
    <scope>NUCLEOTIDE SEQUENCE</scope>
    <source>
        <strain evidence="15">HI-2016</strain>
    </source>
</reference>
<evidence type="ECO:0000256" key="6">
    <source>
        <dbReference type="ARBA" id="ARBA00022741"/>
    </source>
</evidence>
<dbReference type="OrthoDB" id="5132116at2759"/>
<dbReference type="InterPro" id="IPR000210">
    <property type="entry name" value="BTB/POZ_dom"/>
</dbReference>
<evidence type="ECO:0000256" key="9">
    <source>
        <dbReference type="ARBA" id="ARBA00023212"/>
    </source>
</evidence>
<dbReference type="Proteomes" id="UP000824540">
    <property type="component" value="Unassembled WGS sequence"/>
</dbReference>
<evidence type="ECO:0000259" key="13">
    <source>
        <dbReference type="PROSITE" id="PS50097"/>
    </source>
</evidence>
<name>A0A8T2PTT6_9TELE</name>
<dbReference type="FunFam" id="3.30.420.40:FF:000188">
    <property type="entry name" value="Actin like 6B"/>
    <property type="match status" value="1"/>
</dbReference>
<protein>
    <recommendedName>
        <fullName evidence="12">BTB/POZ domain-containing protein KCTD9</fullName>
    </recommendedName>
</protein>
<dbReference type="PROSITE" id="PS51490">
    <property type="entry name" value="KHA"/>
    <property type="match status" value="1"/>
</dbReference>
<evidence type="ECO:0000256" key="8">
    <source>
        <dbReference type="ARBA" id="ARBA00022840"/>
    </source>
</evidence>
<gene>
    <name evidence="15" type="ORF">JZ751_001466</name>
</gene>
<dbReference type="GO" id="GO:0051260">
    <property type="term" value="P:protein homooligomerization"/>
    <property type="evidence" value="ECO:0007669"/>
    <property type="project" value="InterPro"/>
</dbReference>
<evidence type="ECO:0000256" key="7">
    <source>
        <dbReference type="ARBA" id="ARBA00022786"/>
    </source>
</evidence>
<dbReference type="InterPro" id="IPR011333">
    <property type="entry name" value="SKP1/BTB/POZ_sf"/>
</dbReference>
<dbReference type="InterPro" id="IPR001646">
    <property type="entry name" value="5peptide_repeat"/>
</dbReference>
<accession>A0A8T2PTT6</accession>
<dbReference type="FunFam" id="3.30.710.10:FF:000044">
    <property type="entry name" value="BTB/POZ domain-containing protein KCTD9 isoform X1"/>
    <property type="match status" value="1"/>
</dbReference>
<evidence type="ECO:0000256" key="2">
    <source>
        <dbReference type="ARBA" id="ARBA00004906"/>
    </source>
</evidence>
<proteinExistence type="inferred from homology"/>
<dbReference type="SUPFAM" id="SSF54695">
    <property type="entry name" value="POZ domain"/>
    <property type="match status" value="1"/>
</dbReference>
<keyword evidence="8" id="KW-0067">ATP-binding</keyword>
<sequence length="791" mass="87492">MESYDIIANQPVVIDNGSGVVKAGFAGDQIPKYCFPNYVGRPKHVRVMAGALEGDIFIGPKAEEHRGLLSVRYPMEHGIVKDWNDMERIWQYVYSKEQLQTFSEEHPVLLTEAPLNPSKNRERAAEVFFETFNVPALFISMQAVLSLYATGRTTGVVLDAGDGVTHAVPIYEGFAIPHSIMRVDIAGRDVSRYLRLLLRKEGYDFHTSAEFEVVRTIKERACYLSLNPQKDETLETEKAQYTLPDGSTLDIGPARFRAPELLFRPDLVGDESEGIHEVLAFAIQKSDMDLRRTLFSNIVLSGGSTLLKGFGDRLLSEVKKLAPKDVKIKISAPQERLYSTWIGGSILASLDTFKKMWVSKKDSSLLPPLHKERPVPPPSFAAQHAFNTPTSTSNKPLRAGDQMRRVTLFVNGTTKNGKVVAVYGTLADLLSVASNKLGIRASSLYNGKGGLIDDIALIRDDDVLYVSEGDPFVELQNDQKSSDDHSGAHTDWLTLNIGGRLFTTTRSTLVSKEPESMLAHMFRDKDVWGNKQDERGAYLIDRSPEYFEPILNYLRHGQLIVNEGINLLGVLEEARFFGIEQLAEQLEVVIKNSQPPEDHSPISRKEFVRFLLATPTKSELRCQGLNFSGADLSRLDLRYINFKMANLSRCNLTHANLCCSNLERADLSGANLDGANLQGVKMLCSNAEGASLKGCNFEDPSGLKANLEGANLKGVDMEGSQMTGINLRVATLKNAKLKNCNLRGATLAGTDLENCDLSGCDLQEANLRGSNVKGAIFEEMLTPLHMSQSVR</sequence>
<comment type="subcellular location">
    <subcellularLocation>
        <location evidence="1">Cytoplasm</location>
        <location evidence="1">Cytoskeleton</location>
    </subcellularLocation>
</comment>
<evidence type="ECO:0000259" key="14">
    <source>
        <dbReference type="PROSITE" id="PS51490"/>
    </source>
</evidence>
<dbReference type="InterPro" id="IPR020902">
    <property type="entry name" value="Actin/actin-like_CS"/>
</dbReference>
<dbReference type="CDD" id="cd17073">
    <property type="entry name" value="KHA"/>
    <property type="match status" value="1"/>
</dbReference>
<dbReference type="InterPro" id="IPR004000">
    <property type="entry name" value="Actin"/>
</dbReference>
<dbReference type="Gene3D" id="3.30.710.10">
    <property type="entry name" value="Potassium Channel Kv1.1, Chain A"/>
    <property type="match status" value="1"/>
</dbReference>
<evidence type="ECO:0000256" key="3">
    <source>
        <dbReference type="ARBA" id="ARBA00022490"/>
    </source>
</evidence>
<dbReference type="PROSITE" id="PS50097">
    <property type="entry name" value="BTB"/>
    <property type="match status" value="1"/>
</dbReference>
<dbReference type="SMART" id="SM00225">
    <property type="entry name" value="BTB"/>
    <property type="match status" value="1"/>
</dbReference>
<keyword evidence="7" id="KW-0833">Ubl conjugation pathway</keyword>
<dbReference type="GO" id="GO:0005815">
    <property type="term" value="C:microtubule organizing center"/>
    <property type="evidence" value="ECO:0007669"/>
    <property type="project" value="UniProtKB-ARBA"/>
</dbReference>
<keyword evidence="3" id="KW-0963">Cytoplasm</keyword>
<evidence type="ECO:0000256" key="12">
    <source>
        <dbReference type="ARBA" id="ARBA00073142"/>
    </source>
</evidence>
<dbReference type="PRINTS" id="PR00190">
    <property type="entry name" value="ACTIN"/>
</dbReference>
<keyword evidence="6" id="KW-0547">Nucleotide-binding</keyword>
<dbReference type="FunFam" id="3.90.640.10:FF:000008">
    <property type="entry name" value="alpha-centractin isoform X1"/>
    <property type="match status" value="1"/>
</dbReference>
<feature type="domain" description="BTB" evidence="13">
    <location>
        <begin position="493"/>
        <end position="563"/>
    </location>
</feature>
<dbReference type="PROSITE" id="PS01132">
    <property type="entry name" value="ACTINS_ACT_LIKE"/>
    <property type="match status" value="1"/>
</dbReference>